<evidence type="ECO:0000256" key="4">
    <source>
        <dbReference type="ARBA" id="ARBA00023136"/>
    </source>
</evidence>
<comment type="caution">
    <text evidence="6">The sequence shown here is derived from an EMBL/GenBank/DDBJ whole genome shotgun (WGS) entry which is preliminary data.</text>
</comment>
<dbReference type="Gene3D" id="1.20.1280.290">
    <property type="match status" value="1"/>
</dbReference>
<evidence type="ECO:0000256" key="1">
    <source>
        <dbReference type="ARBA" id="ARBA00004141"/>
    </source>
</evidence>
<dbReference type="GO" id="GO:0051119">
    <property type="term" value="F:sugar transmembrane transporter activity"/>
    <property type="evidence" value="ECO:0007669"/>
    <property type="project" value="InterPro"/>
</dbReference>
<keyword evidence="4 5" id="KW-0472">Membrane</keyword>
<sequence>MIGFVAACLTTFGFLPQVIKVIQTKDTAAISLGMYSMSVAGISLWLIHGIMIGDLALILANGVSVILSGIILLHKLKYK</sequence>
<comment type="subcellular location">
    <subcellularLocation>
        <location evidence="1">Membrane</location>
        <topology evidence="1">Multi-pass membrane protein</topology>
    </subcellularLocation>
</comment>
<dbReference type="AlphaFoldDB" id="A0A3R8R8I6"/>
<dbReference type="GO" id="GO:0016020">
    <property type="term" value="C:membrane"/>
    <property type="evidence" value="ECO:0007669"/>
    <property type="project" value="UniProtKB-SubCell"/>
</dbReference>
<keyword evidence="2 5" id="KW-0812">Transmembrane</keyword>
<evidence type="ECO:0000256" key="2">
    <source>
        <dbReference type="ARBA" id="ARBA00022692"/>
    </source>
</evidence>
<evidence type="ECO:0000313" key="7">
    <source>
        <dbReference type="Proteomes" id="UP000274117"/>
    </source>
</evidence>
<dbReference type="Pfam" id="PF04193">
    <property type="entry name" value="PQ-loop"/>
    <property type="match status" value="1"/>
</dbReference>
<evidence type="ECO:0000256" key="5">
    <source>
        <dbReference type="SAM" id="Phobius"/>
    </source>
</evidence>
<protein>
    <recommendedName>
        <fullName evidence="8">MtN3 and saliva related transmembrane protein</fullName>
    </recommendedName>
</protein>
<reference evidence="6 7" key="1">
    <citation type="submission" date="2018-11" db="EMBL/GenBank/DDBJ databases">
        <authorList>
            <person name="Stevens M.J."/>
            <person name="Cernela N."/>
            <person name="Spoerry Serrano N."/>
            <person name="Schmitt S."/>
            <person name="Schrenzel J."/>
            <person name="Stephan R."/>
        </authorList>
    </citation>
    <scope>NUCLEOTIDE SEQUENCE [LARGE SCALE GENOMIC DNA]</scope>
    <source>
        <strain evidence="6 7">PP422</strain>
    </source>
</reference>
<dbReference type="InterPro" id="IPR047662">
    <property type="entry name" value="SemiSWEET"/>
</dbReference>
<dbReference type="Proteomes" id="UP000274117">
    <property type="component" value="Unassembled WGS sequence"/>
</dbReference>
<dbReference type="InterPro" id="IPR006603">
    <property type="entry name" value="PQ-loop_rpt"/>
</dbReference>
<accession>A0A3R8R8I6</accession>
<gene>
    <name evidence="6" type="ORF">EI998_04995</name>
</gene>
<keyword evidence="3 5" id="KW-1133">Transmembrane helix</keyword>
<dbReference type="EMBL" id="RSDO01000007">
    <property type="protein sequence ID" value="RRR53222.1"/>
    <property type="molecule type" value="Genomic_DNA"/>
</dbReference>
<name>A0A3R8R8I6_STRSU</name>
<dbReference type="NCBIfam" id="NF037968">
    <property type="entry name" value="SemiSWEET_2"/>
    <property type="match status" value="1"/>
</dbReference>
<organism evidence="6 7">
    <name type="scientific">Streptococcus suis</name>
    <dbReference type="NCBI Taxonomy" id="1307"/>
    <lineage>
        <taxon>Bacteria</taxon>
        <taxon>Bacillati</taxon>
        <taxon>Bacillota</taxon>
        <taxon>Bacilli</taxon>
        <taxon>Lactobacillales</taxon>
        <taxon>Streptococcaceae</taxon>
        <taxon>Streptococcus</taxon>
    </lineage>
</organism>
<evidence type="ECO:0000256" key="3">
    <source>
        <dbReference type="ARBA" id="ARBA00022989"/>
    </source>
</evidence>
<reference evidence="6 7" key="2">
    <citation type="submission" date="2018-12" db="EMBL/GenBank/DDBJ databases">
        <title>Whole-genome sequences of fifteen clinical Streptococcus suis strains isolated from pigs between 2006 and 2018.</title>
        <authorList>
            <person name="Stevens M.J.A."/>
            <person name="Cernela N."/>
            <person name="Spoerry Serrano N."/>
            <person name="Schmitt S."/>
            <person name="Schrenzel J."/>
            <person name="Stephan R."/>
        </authorList>
    </citation>
    <scope>NUCLEOTIDE SEQUENCE [LARGE SCALE GENOMIC DNA]</scope>
    <source>
        <strain evidence="6 7">PP422</strain>
    </source>
</reference>
<feature type="transmembrane region" description="Helical" evidence="5">
    <location>
        <begin position="44"/>
        <end position="73"/>
    </location>
</feature>
<evidence type="ECO:0008006" key="8">
    <source>
        <dbReference type="Google" id="ProtNLM"/>
    </source>
</evidence>
<evidence type="ECO:0000313" key="6">
    <source>
        <dbReference type="EMBL" id="RRR53222.1"/>
    </source>
</evidence>
<proteinExistence type="predicted"/>